<sequence length="199" mass="20834">MIEGAVRLNRVGLERHKTWSAVALAIAVFLPAILWTQWNNAVSGETELAPGTVMTLTAIGTPETGSIGQVTLTIPDDGGGWGTATGENRQSSVVLVQGSIWLEATAVAGVGDFSVLFDRQSRDLGNADPPMFTTGKTPYTSPTGLTGYRGTLTGERYGGNLYVLGDGEIAAVVVARAPLGRLDGEAMTIERILATLEVS</sequence>
<comment type="caution">
    <text evidence="2">The sequence shown here is derived from an EMBL/GenBank/DDBJ whole genome shotgun (WGS) entry which is preliminary data.</text>
</comment>
<keyword evidence="1" id="KW-0472">Membrane</keyword>
<dbReference type="Proteomes" id="UP000317043">
    <property type="component" value="Unassembled WGS sequence"/>
</dbReference>
<evidence type="ECO:0000313" key="2">
    <source>
        <dbReference type="EMBL" id="TQL75230.1"/>
    </source>
</evidence>
<dbReference type="AlphaFoldDB" id="A0A543ARM2"/>
<dbReference type="OrthoDB" id="5180777at2"/>
<reference evidence="2 3" key="1">
    <citation type="submission" date="2019-06" db="EMBL/GenBank/DDBJ databases">
        <title>Sequencing the genomes of 1000 actinobacteria strains.</title>
        <authorList>
            <person name="Klenk H.-P."/>
        </authorList>
    </citation>
    <scope>NUCLEOTIDE SEQUENCE [LARGE SCALE GENOMIC DNA]</scope>
    <source>
        <strain evidence="2 3">DSM 45928</strain>
    </source>
</reference>
<evidence type="ECO:0000256" key="1">
    <source>
        <dbReference type="SAM" id="Phobius"/>
    </source>
</evidence>
<dbReference type="RefSeq" id="WP_142034946.1">
    <property type="nucleotide sequence ID" value="NZ_JBHTGS010000001.1"/>
</dbReference>
<keyword evidence="3" id="KW-1185">Reference proteome</keyword>
<proteinExistence type="predicted"/>
<dbReference type="InParanoid" id="A0A543ARM2"/>
<gene>
    <name evidence="2" type="ORF">FB566_0727</name>
</gene>
<feature type="transmembrane region" description="Helical" evidence="1">
    <location>
        <begin position="21"/>
        <end position="38"/>
    </location>
</feature>
<accession>A0A543ARM2</accession>
<evidence type="ECO:0000313" key="3">
    <source>
        <dbReference type="Proteomes" id="UP000317043"/>
    </source>
</evidence>
<protein>
    <submittedName>
        <fullName evidence="2">Uncharacterized protein</fullName>
    </submittedName>
</protein>
<organism evidence="2 3">
    <name type="scientific">Stackebrandtia endophytica</name>
    <dbReference type="NCBI Taxonomy" id="1496996"/>
    <lineage>
        <taxon>Bacteria</taxon>
        <taxon>Bacillati</taxon>
        <taxon>Actinomycetota</taxon>
        <taxon>Actinomycetes</taxon>
        <taxon>Glycomycetales</taxon>
        <taxon>Glycomycetaceae</taxon>
        <taxon>Stackebrandtia</taxon>
    </lineage>
</organism>
<dbReference type="EMBL" id="VFOW01000001">
    <property type="protein sequence ID" value="TQL75230.1"/>
    <property type="molecule type" value="Genomic_DNA"/>
</dbReference>
<keyword evidence="1" id="KW-0812">Transmembrane</keyword>
<name>A0A543ARM2_9ACTN</name>
<keyword evidence="1" id="KW-1133">Transmembrane helix</keyword>